<accession>A0A7K3WUV3</accession>
<dbReference type="Proteomes" id="UP000486602">
    <property type="component" value="Unassembled WGS sequence"/>
</dbReference>
<sequence length="270" mass="32250">MTVKEFFSLFEEELKGNKELTDYHRVVNSPKLYHFRKAYLEQRMNFVMSQITKPGARIWDVGCGFGTTSILLALNGHKVVGTTLEYYYEQMQERLKYWGQFGDLSNLSFEYKNMFDESPESQSYDYIVAQDTLHHLEPFDQAVRIFHDVLKPEGKIVVSEENGNNIVCNIKHFRERGFRRVKTIYDERLKKDILIGDENTRGLKKWRQEFEIMPFKFDEESIEYIRYFFPGKYTGSNTDEIIAEEQKLWKKSPMKREMMFFGMNFTIEKK</sequence>
<dbReference type="Pfam" id="PF13489">
    <property type="entry name" value="Methyltransf_23"/>
    <property type="match status" value="1"/>
</dbReference>
<dbReference type="Gene3D" id="3.40.50.150">
    <property type="entry name" value="Vaccinia Virus protein VP39"/>
    <property type="match status" value="1"/>
</dbReference>
<dbReference type="SUPFAM" id="SSF53335">
    <property type="entry name" value="S-adenosyl-L-methionine-dependent methyltransferases"/>
    <property type="match status" value="1"/>
</dbReference>
<dbReference type="PANTHER" id="PTHR43464">
    <property type="entry name" value="METHYLTRANSFERASE"/>
    <property type="match status" value="1"/>
</dbReference>
<dbReference type="GO" id="GO:0008168">
    <property type="term" value="F:methyltransferase activity"/>
    <property type="evidence" value="ECO:0007669"/>
    <property type="project" value="UniProtKB-KW"/>
</dbReference>
<dbReference type="AlphaFoldDB" id="A0A7K3WUV3"/>
<name>A0A7K3WUV3_9FLAO</name>
<dbReference type="CDD" id="cd02440">
    <property type="entry name" value="AdoMet_MTases"/>
    <property type="match status" value="1"/>
</dbReference>
<evidence type="ECO:0000313" key="1">
    <source>
        <dbReference type="EMBL" id="NEN25463.1"/>
    </source>
</evidence>
<dbReference type="GO" id="GO:0032259">
    <property type="term" value="P:methylation"/>
    <property type="evidence" value="ECO:0007669"/>
    <property type="project" value="UniProtKB-KW"/>
</dbReference>
<keyword evidence="1" id="KW-0489">Methyltransferase</keyword>
<comment type="caution">
    <text evidence="1">The sequence shown here is derived from an EMBL/GenBank/DDBJ whole genome shotgun (WGS) entry which is preliminary data.</text>
</comment>
<reference evidence="1 2" key="1">
    <citation type="submission" date="2020-02" db="EMBL/GenBank/DDBJ databases">
        <title>Out from the shadows clarifying the taxonomy of the family Cryomorphaceae and related taxa by utilizing the GTDB taxonomic framework.</title>
        <authorList>
            <person name="Bowman J.P."/>
        </authorList>
    </citation>
    <scope>NUCLEOTIDE SEQUENCE [LARGE SCALE GENOMIC DNA]</scope>
    <source>
        <strain evidence="1 2">QSSC 1-22</strain>
    </source>
</reference>
<dbReference type="InterPro" id="IPR029063">
    <property type="entry name" value="SAM-dependent_MTases_sf"/>
</dbReference>
<keyword evidence="2" id="KW-1185">Reference proteome</keyword>
<organism evidence="1 2">
    <name type="scientific">Cryomorpha ignava</name>
    <dbReference type="NCBI Taxonomy" id="101383"/>
    <lineage>
        <taxon>Bacteria</taxon>
        <taxon>Pseudomonadati</taxon>
        <taxon>Bacteroidota</taxon>
        <taxon>Flavobacteriia</taxon>
        <taxon>Flavobacteriales</taxon>
        <taxon>Cryomorphaceae</taxon>
        <taxon>Cryomorpha</taxon>
    </lineage>
</organism>
<dbReference type="RefSeq" id="WP_163286918.1">
    <property type="nucleotide sequence ID" value="NZ_JAAGVY010000055.1"/>
</dbReference>
<proteinExistence type="predicted"/>
<protein>
    <submittedName>
        <fullName evidence="1">Methyltransferase domain-containing protein</fullName>
    </submittedName>
</protein>
<gene>
    <name evidence="1" type="ORF">G3O08_18385</name>
</gene>
<keyword evidence="1" id="KW-0808">Transferase</keyword>
<dbReference type="EMBL" id="JAAGVY010000055">
    <property type="protein sequence ID" value="NEN25463.1"/>
    <property type="molecule type" value="Genomic_DNA"/>
</dbReference>
<evidence type="ECO:0000313" key="2">
    <source>
        <dbReference type="Proteomes" id="UP000486602"/>
    </source>
</evidence>